<name>A0AAD4LMF0_9AGAM</name>
<dbReference type="Pfam" id="PF13489">
    <property type="entry name" value="Methyltransf_23"/>
    <property type="match status" value="1"/>
</dbReference>
<evidence type="ECO:0000313" key="2">
    <source>
        <dbReference type="Proteomes" id="UP001201163"/>
    </source>
</evidence>
<dbReference type="AlphaFoldDB" id="A0AAD4LMF0"/>
<dbReference type="EMBL" id="JAKELL010000005">
    <property type="protein sequence ID" value="KAH8998395.1"/>
    <property type="molecule type" value="Genomic_DNA"/>
</dbReference>
<dbReference type="Proteomes" id="UP001201163">
    <property type="component" value="Unassembled WGS sequence"/>
</dbReference>
<keyword evidence="1" id="KW-0489">Methyltransferase</keyword>
<keyword evidence="2" id="KW-1185">Reference proteome</keyword>
<evidence type="ECO:0000313" key="1">
    <source>
        <dbReference type="EMBL" id="KAH8998395.1"/>
    </source>
</evidence>
<dbReference type="PANTHER" id="PTHR43591:SF50">
    <property type="entry name" value="METHYLTRANSFERASE DOMAIN-CONTAINING PROTEIN-RELATED"/>
    <property type="match status" value="1"/>
</dbReference>
<gene>
    <name evidence="1" type="ORF">EDB92DRAFT_1941239</name>
</gene>
<sequence>MADTTTTPQIAGPGKDIYWHGAVDQAEIARLDAMHNGIKNYFDGKLSLAPLNDPLTILDIGTGSGIWAIECAEYFPGAKVTAVDISPMLPRFPGPLNFQFQQLDVLTDPLPWAAGSLDVVHVRFLLIHLPEPRRVLERIAELVKPGGWLLIEEVSVSGEIQGDALAVRTGFELVCKLWESNGQVPAVGSNLQSWLRHTGTFSEVNVHEALATVGSHVSSDPRLGGLGLTSKNSWRSAFSGKTHPKLLALGFTPEFKERLVEEFDTLEWQCIIPLSCVSARRSV</sequence>
<dbReference type="GO" id="GO:0032259">
    <property type="term" value="P:methylation"/>
    <property type="evidence" value="ECO:0007669"/>
    <property type="project" value="UniProtKB-KW"/>
</dbReference>
<keyword evidence="1" id="KW-0808">Transferase</keyword>
<dbReference type="Gene3D" id="3.40.50.150">
    <property type="entry name" value="Vaccinia Virus protein VP39"/>
    <property type="match status" value="1"/>
</dbReference>
<dbReference type="PANTHER" id="PTHR43591">
    <property type="entry name" value="METHYLTRANSFERASE"/>
    <property type="match status" value="1"/>
</dbReference>
<accession>A0AAD4LMF0</accession>
<reference evidence="1" key="1">
    <citation type="submission" date="2022-01" db="EMBL/GenBank/DDBJ databases">
        <title>Comparative genomics reveals a dynamic genome evolution in the ectomycorrhizal milk-cap (Lactarius) mushrooms.</title>
        <authorList>
            <consortium name="DOE Joint Genome Institute"/>
            <person name="Lebreton A."/>
            <person name="Tang N."/>
            <person name="Kuo A."/>
            <person name="LaButti K."/>
            <person name="Drula E."/>
            <person name="Barry K."/>
            <person name="Clum A."/>
            <person name="Lipzen A."/>
            <person name="Mousain D."/>
            <person name="Ng V."/>
            <person name="Wang R."/>
            <person name="Wang X."/>
            <person name="Dai Y."/>
            <person name="Henrissat B."/>
            <person name="Grigoriev I.V."/>
            <person name="Guerin-Laguette A."/>
            <person name="Yu F."/>
            <person name="Martin F.M."/>
        </authorList>
    </citation>
    <scope>NUCLEOTIDE SEQUENCE</scope>
    <source>
        <strain evidence="1">QP</strain>
    </source>
</reference>
<dbReference type="InterPro" id="IPR029063">
    <property type="entry name" value="SAM-dependent_MTases_sf"/>
</dbReference>
<dbReference type="CDD" id="cd02440">
    <property type="entry name" value="AdoMet_MTases"/>
    <property type="match status" value="1"/>
</dbReference>
<proteinExistence type="predicted"/>
<organism evidence="1 2">
    <name type="scientific">Lactarius akahatsu</name>
    <dbReference type="NCBI Taxonomy" id="416441"/>
    <lineage>
        <taxon>Eukaryota</taxon>
        <taxon>Fungi</taxon>
        <taxon>Dikarya</taxon>
        <taxon>Basidiomycota</taxon>
        <taxon>Agaricomycotina</taxon>
        <taxon>Agaricomycetes</taxon>
        <taxon>Russulales</taxon>
        <taxon>Russulaceae</taxon>
        <taxon>Lactarius</taxon>
    </lineage>
</organism>
<protein>
    <submittedName>
        <fullName evidence="1">S-adenosyl-L-methionine-dependent methyltransferase</fullName>
    </submittedName>
</protein>
<dbReference type="GO" id="GO:0008168">
    <property type="term" value="F:methyltransferase activity"/>
    <property type="evidence" value="ECO:0007669"/>
    <property type="project" value="UniProtKB-KW"/>
</dbReference>
<dbReference type="SUPFAM" id="SSF53335">
    <property type="entry name" value="S-adenosyl-L-methionine-dependent methyltransferases"/>
    <property type="match status" value="1"/>
</dbReference>
<comment type="caution">
    <text evidence="1">The sequence shown here is derived from an EMBL/GenBank/DDBJ whole genome shotgun (WGS) entry which is preliminary data.</text>
</comment>